<accession>A0A8S5U0K8</accession>
<evidence type="ECO:0000256" key="1">
    <source>
        <dbReference type="SAM" id="Phobius"/>
    </source>
</evidence>
<keyword evidence="1" id="KW-0812">Transmembrane</keyword>
<dbReference type="Gene3D" id="1.20.120.20">
    <property type="entry name" value="Apolipoprotein"/>
    <property type="match status" value="1"/>
</dbReference>
<evidence type="ECO:0000313" key="2">
    <source>
        <dbReference type="EMBL" id="DAF87975.1"/>
    </source>
</evidence>
<protein>
    <submittedName>
        <fullName evidence="2">YtxH-like protein</fullName>
    </submittedName>
</protein>
<keyword evidence="1" id="KW-1133">Transmembrane helix</keyword>
<name>A0A8S5U0K8_9CAUD</name>
<proteinExistence type="predicted"/>
<reference evidence="2" key="1">
    <citation type="journal article" date="2021" name="Proc. Natl. Acad. Sci. U.S.A.">
        <title>A Catalog of Tens of Thousands of Viruses from Human Metagenomes Reveals Hidden Associations with Chronic Diseases.</title>
        <authorList>
            <person name="Tisza M.J."/>
            <person name="Buck C.B."/>
        </authorList>
    </citation>
    <scope>NUCLEOTIDE SEQUENCE</scope>
    <source>
        <strain evidence="2">CtNEy24</strain>
    </source>
</reference>
<keyword evidence="1" id="KW-0472">Membrane</keyword>
<dbReference type="EMBL" id="BK015974">
    <property type="protein sequence ID" value="DAF87975.1"/>
    <property type="molecule type" value="Genomic_DNA"/>
</dbReference>
<sequence>MYNAVAAIKLAMDAAQVATLGALAAATWAALAPYLLIAAAIAALIAIIVLCITHWDAIKAKVSEVCAAIGNFVSSMVGKVKEWFGNMKSAISEKVDAIKAEASEKWATIKGVITNAVAVAKEQTKAHLSAMK</sequence>
<feature type="transmembrane region" description="Helical" evidence="1">
    <location>
        <begin position="34"/>
        <end position="53"/>
    </location>
</feature>
<organism evidence="2">
    <name type="scientific">Siphoviridae sp. ctNEy24</name>
    <dbReference type="NCBI Taxonomy" id="2825466"/>
    <lineage>
        <taxon>Viruses</taxon>
        <taxon>Duplodnaviria</taxon>
        <taxon>Heunggongvirae</taxon>
        <taxon>Uroviricota</taxon>
        <taxon>Caudoviricetes</taxon>
    </lineage>
</organism>